<dbReference type="Pfam" id="PF00072">
    <property type="entry name" value="Response_reg"/>
    <property type="match status" value="1"/>
</dbReference>
<evidence type="ECO:0000313" key="15">
    <source>
        <dbReference type="Proteomes" id="UP001431010"/>
    </source>
</evidence>
<keyword evidence="4" id="KW-0808">Transferase</keyword>
<dbReference type="InterPro" id="IPR003594">
    <property type="entry name" value="HATPase_dom"/>
</dbReference>
<evidence type="ECO:0000313" key="14">
    <source>
        <dbReference type="EMBL" id="UFZ04842.1"/>
    </source>
</evidence>
<dbReference type="Gene3D" id="3.30.565.10">
    <property type="entry name" value="Histidine kinase-like ATPase, C-terminal domain"/>
    <property type="match status" value="1"/>
</dbReference>
<keyword evidence="10" id="KW-0472">Membrane</keyword>
<dbReference type="InterPro" id="IPR011006">
    <property type="entry name" value="CheY-like_superfamily"/>
</dbReference>
<dbReference type="CDD" id="cd00082">
    <property type="entry name" value="HisKA"/>
    <property type="match status" value="1"/>
</dbReference>
<dbReference type="SUPFAM" id="SSF52172">
    <property type="entry name" value="CheY-like"/>
    <property type="match status" value="1"/>
</dbReference>
<reference evidence="14" key="1">
    <citation type="journal article" date="2024" name="Antonie Van Leeuwenhoek">
        <title>Bradyrhizobium ontarionense sp. nov., a novel bacterial symbiont isolated from Aeschynomene indica (Indian jointvetch), harbours photosynthesis, nitrogen fixation and nitrous oxide (N2O) reductase genes.</title>
        <authorList>
            <person name="Bromfield E.S.P."/>
            <person name="Cloutier S."/>
        </authorList>
    </citation>
    <scope>NUCLEOTIDE SEQUENCE</scope>
    <source>
        <strain evidence="14">A19</strain>
    </source>
</reference>
<feature type="transmembrane region" description="Helical" evidence="10">
    <location>
        <begin position="40"/>
        <end position="61"/>
    </location>
</feature>
<dbReference type="PROSITE" id="PS50110">
    <property type="entry name" value="RESPONSE_REGULATORY"/>
    <property type="match status" value="1"/>
</dbReference>
<evidence type="ECO:0000256" key="9">
    <source>
        <dbReference type="PROSITE-ProRule" id="PRU00169"/>
    </source>
</evidence>
<dbReference type="Pfam" id="PF02518">
    <property type="entry name" value="HATPase_c"/>
    <property type="match status" value="1"/>
</dbReference>
<dbReference type="InterPro" id="IPR035965">
    <property type="entry name" value="PAS-like_dom_sf"/>
</dbReference>
<dbReference type="SMART" id="SM00387">
    <property type="entry name" value="HATPase_c"/>
    <property type="match status" value="1"/>
</dbReference>
<evidence type="ECO:0000256" key="10">
    <source>
        <dbReference type="SAM" id="Phobius"/>
    </source>
</evidence>
<evidence type="ECO:0000256" key="1">
    <source>
        <dbReference type="ARBA" id="ARBA00000085"/>
    </source>
</evidence>
<evidence type="ECO:0000256" key="5">
    <source>
        <dbReference type="ARBA" id="ARBA00022741"/>
    </source>
</evidence>
<evidence type="ECO:0000256" key="4">
    <source>
        <dbReference type="ARBA" id="ARBA00022679"/>
    </source>
</evidence>
<gene>
    <name evidence="14" type="ORF">LQG66_00500</name>
</gene>
<dbReference type="InterPro" id="IPR054327">
    <property type="entry name" value="His-kinase-like_sensor"/>
</dbReference>
<evidence type="ECO:0000259" key="13">
    <source>
        <dbReference type="PROSITE" id="PS50113"/>
    </source>
</evidence>
<keyword evidence="8" id="KW-0902">Two-component regulatory system</keyword>
<keyword evidence="7 14" id="KW-0067">ATP-binding</keyword>
<dbReference type="NCBIfam" id="TIGR00229">
    <property type="entry name" value="sensory_box"/>
    <property type="match status" value="1"/>
</dbReference>
<dbReference type="Pfam" id="PF08448">
    <property type="entry name" value="PAS_4"/>
    <property type="match status" value="1"/>
</dbReference>
<dbReference type="InterPro" id="IPR036890">
    <property type="entry name" value="HATPase_C_sf"/>
</dbReference>
<evidence type="ECO:0000256" key="2">
    <source>
        <dbReference type="ARBA" id="ARBA00012438"/>
    </source>
</evidence>
<dbReference type="CDD" id="cd12915">
    <property type="entry name" value="PDC2_DGC_like"/>
    <property type="match status" value="1"/>
</dbReference>
<dbReference type="SUPFAM" id="SSF47384">
    <property type="entry name" value="Homodimeric domain of signal transducing histidine kinase"/>
    <property type="match status" value="1"/>
</dbReference>
<dbReference type="CDD" id="cd12914">
    <property type="entry name" value="PDC1_DGC_like"/>
    <property type="match status" value="1"/>
</dbReference>
<dbReference type="PROSITE" id="PS50109">
    <property type="entry name" value="HIS_KIN"/>
    <property type="match status" value="1"/>
</dbReference>
<dbReference type="InterPro" id="IPR000014">
    <property type="entry name" value="PAS"/>
</dbReference>
<dbReference type="Pfam" id="PF22588">
    <property type="entry name" value="dCache_1_like"/>
    <property type="match status" value="1"/>
</dbReference>
<dbReference type="Gene3D" id="1.10.287.130">
    <property type="match status" value="1"/>
</dbReference>
<dbReference type="SMART" id="SM00388">
    <property type="entry name" value="HisKA"/>
    <property type="match status" value="1"/>
</dbReference>
<dbReference type="InterPro" id="IPR003661">
    <property type="entry name" value="HisK_dim/P_dom"/>
</dbReference>
<dbReference type="InterPro" id="IPR000700">
    <property type="entry name" value="PAS-assoc_C"/>
</dbReference>
<dbReference type="Proteomes" id="UP001431010">
    <property type="component" value="Chromosome"/>
</dbReference>
<dbReference type="GO" id="GO:0005524">
    <property type="term" value="F:ATP binding"/>
    <property type="evidence" value="ECO:0007669"/>
    <property type="project" value="UniProtKB-KW"/>
</dbReference>
<evidence type="ECO:0000256" key="6">
    <source>
        <dbReference type="ARBA" id="ARBA00022777"/>
    </source>
</evidence>
<evidence type="ECO:0000256" key="7">
    <source>
        <dbReference type="ARBA" id="ARBA00022840"/>
    </source>
</evidence>
<evidence type="ECO:0000259" key="11">
    <source>
        <dbReference type="PROSITE" id="PS50109"/>
    </source>
</evidence>
<dbReference type="CDD" id="cd00130">
    <property type="entry name" value="PAS"/>
    <property type="match status" value="1"/>
</dbReference>
<dbReference type="Gene3D" id="3.40.50.2300">
    <property type="match status" value="1"/>
</dbReference>
<protein>
    <recommendedName>
        <fullName evidence="2">histidine kinase</fullName>
        <ecNumber evidence="2">2.7.13.3</ecNumber>
    </recommendedName>
</protein>
<dbReference type="InterPro" id="IPR036097">
    <property type="entry name" value="HisK_dim/P_sf"/>
</dbReference>
<dbReference type="SUPFAM" id="SSF55874">
    <property type="entry name" value="ATPase domain of HSP90 chaperone/DNA topoisomerase II/histidine kinase"/>
    <property type="match status" value="1"/>
</dbReference>
<dbReference type="PRINTS" id="PR00344">
    <property type="entry name" value="BCTRLSENSOR"/>
</dbReference>
<feature type="domain" description="Response regulatory" evidence="12">
    <location>
        <begin position="741"/>
        <end position="856"/>
    </location>
</feature>
<dbReference type="SUPFAM" id="SSF55785">
    <property type="entry name" value="PYP-like sensor domain (PAS domain)"/>
    <property type="match status" value="1"/>
</dbReference>
<comment type="catalytic activity">
    <reaction evidence="1">
        <text>ATP + protein L-histidine = ADP + protein N-phospho-L-histidine.</text>
        <dbReference type="EC" id="2.7.13.3"/>
    </reaction>
</comment>
<accession>A0ABY3RCY1</accession>
<feature type="transmembrane region" description="Helical" evidence="10">
    <location>
        <begin position="319"/>
        <end position="341"/>
    </location>
</feature>
<feature type="modified residue" description="4-aspartylphosphate" evidence="9">
    <location>
        <position position="791"/>
    </location>
</feature>
<evidence type="ECO:0000256" key="8">
    <source>
        <dbReference type="ARBA" id="ARBA00023012"/>
    </source>
</evidence>
<dbReference type="SMART" id="SM00091">
    <property type="entry name" value="PAS"/>
    <property type="match status" value="1"/>
</dbReference>
<keyword evidence="10" id="KW-1133">Transmembrane helix</keyword>
<keyword evidence="5" id="KW-0547">Nucleotide-binding</keyword>
<dbReference type="PANTHER" id="PTHR43065:SF46">
    <property type="entry name" value="C4-DICARBOXYLATE TRANSPORT SENSOR PROTEIN DCTB"/>
    <property type="match status" value="1"/>
</dbReference>
<dbReference type="InterPro" id="IPR001789">
    <property type="entry name" value="Sig_transdc_resp-reg_receiver"/>
</dbReference>
<keyword evidence="15" id="KW-1185">Reference proteome</keyword>
<keyword evidence="10" id="KW-0812">Transmembrane</keyword>
<dbReference type="SMART" id="SM00448">
    <property type="entry name" value="REC"/>
    <property type="match status" value="1"/>
</dbReference>
<evidence type="ECO:0000256" key="3">
    <source>
        <dbReference type="ARBA" id="ARBA00022553"/>
    </source>
</evidence>
<dbReference type="InterPro" id="IPR005467">
    <property type="entry name" value="His_kinase_dom"/>
</dbReference>
<dbReference type="Gene3D" id="3.30.450.20">
    <property type="entry name" value="PAS domain"/>
    <property type="match status" value="3"/>
</dbReference>
<keyword evidence="3 9" id="KW-0597">Phosphoprotein</keyword>
<dbReference type="InterPro" id="IPR013656">
    <property type="entry name" value="PAS_4"/>
</dbReference>
<organism evidence="14 15">
    <name type="scientific">Bradyrhizobium ontarionense</name>
    <dbReference type="NCBI Taxonomy" id="2898149"/>
    <lineage>
        <taxon>Bacteria</taxon>
        <taxon>Pseudomonadati</taxon>
        <taxon>Pseudomonadota</taxon>
        <taxon>Alphaproteobacteria</taxon>
        <taxon>Hyphomicrobiales</taxon>
        <taxon>Nitrobacteraceae</taxon>
        <taxon>Bradyrhizobium</taxon>
    </lineage>
</organism>
<feature type="domain" description="Histidine kinase" evidence="11">
    <location>
        <begin position="495"/>
        <end position="719"/>
    </location>
</feature>
<proteinExistence type="predicted"/>
<name>A0ABY3RCY1_9BRAD</name>
<keyword evidence="6" id="KW-0418">Kinase</keyword>
<dbReference type="EMBL" id="CP088156">
    <property type="protein sequence ID" value="UFZ04842.1"/>
    <property type="molecule type" value="Genomic_DNA"/>
</dbReference>
<dbReference type="PROSITE" id="PS50113">
    <property type="entry name" value="PAC"/>
    <property type="match status" value="1"/>
</dbReference>
<dbReference type="EC" id="2.7.13.3" evidence="2"/>
<dbReference type="RefSeq" id="WP_231322203.1">
    <property type="nucleotide sequence ID" value="NZ_CP088156.1"/>
</dbReference>
<dbReference type="InterPro" id="IPR004358">
    <property type="entry name" value="Sig_transdc_His_kin-like_C"/>
</dbReference>
<sequence length="862" mass="93732">MLDQTKATVDHRRGPRQRGIIGALTWVEPGSGMDRRWTPWIIILSGLVLAILCDAFVAHMLSVNYRETYRTTEAANGDLARALEEYMLRNIQGVDVLLNTTIDNLAQNPSLLTAGNPALINELKHRVAPYPVANAIVVLDADGNLLGDSLGNGGPGREKNFADRAYYKVQRDDPARGLYIDVPVASRVRGSLVIAVSRAFLTPDGRLGGVVFVPLDYENLRQFFLSLNVGQRGTVTLYRDDGTILLRTPNADEFAGRNVRSNLLFSRYLPQAPSGSFEGSGITDGTSRSISYRRVAGMPLVVSVARDPVEFLAGWKNNALYYSFIAAGLNLLIAAFGLSLARQWRLRATSEQALRDSLEQHQLVTENVPALIVHVGADGYIRYANRVALEWYAQPSAEAIRRRKIDDFIDPLRVGEARLKIETALAGRATGGEEKAAFPDGRERWCETIRVPDCGQDGTVRGYFVLSVDITERKRIEDELRQAQKMEAIGQLAGGIAHDSNNMLAATLGNLDLLLDALPPAEGSCRSLAERAIEAAERVADLNRRLLAFARKQTLRPQITDVNQLVSGMTTILQRTLGEAIEIEVAQDPMLWHCLIDPTQLQNALLNLALNARDAMAGSGCLTITTANAVLDQPLDDGDERIAPGDYVTIAVSDVGAGMPPEIARRAFEPFFTTKQFGEGSGLGLSMVYGFARQSGGTVVISSRVAHGTRVTLYLPSAGPGVTDRPRAGAVRPLRPETGERILVVEDNSLVGAMASTMLSSIGYSPIVVINASLAIAELERPDPIALLLTDILLPGGMTGIELARQARRRWPDLPILFMSGFADPSLLPDEFRANTKLLAKPFRLGQLSEAIVSTLAGMKVT</sequence>
<dbReference type="PANTHER" id="PTHR43065">
    <property type="entry name" value="SENSOR HISTIDINE KINASE"/>
    <property type="match status" value="1"/>
</dbReference>
<feature type="domain" description="PAC" evidence="13">
    <location>
        <begin position="430"/>
        <end position="482"/>
    </location>
</feature>
<evidence type="ECO:0000259" key="12">
    <source>
        <dbReference type="PROSITE" id="PS50110"/>
    </source>
</evidence>